<evidence type="ECO:0000256" key="1">
    <source>
        <dbReference type="ARBA" id="ARBA00023180"/>
    </source>
</evidence>
<dbReference type="OrthoDB" id="19653at2759"/>
<dbReference type="Pfam" id="PF00135">
    <property type="entry name" value="COesterase"/>
    <property type="match status" value="1"/>
</dbReference>
<accession>A0A653DU69</accession>
<dbReference type="PANTHER" id="PTHR11559">
    <property type="entry name" value="CARBOXYLESTERASE"/>
    <property type="match status" value="1"/>
</dbReference>
<dbReference type="InterPro" id="IPR029058">
    <property type="entry name" value="AB_hydrolase_fold"/>
</dbReference>
<keyword evidence="5" id="KW-1185">Reference proteome</keyword>
<organism evidence="4 5">
    <name type="scientific">Callosobruchus maculatus</name>
    <name type="common">Southern cowpea weevil</name>
    <name type="synonym">Pulse bruchid</name>
    <dbReference type="NCBI Taxonomy" id="64391"/>
    <lineage>
        <taxon>Eukaryota</taxon>
        <taxon>Metazoa</taxon>
        <taxon>Ecdysozoa</taxon>
        <taxon>Arthropoda</taxon>
        <taxon>Hexapoda</taxon>
        <taxon>Insecta</taxon>
        <taxon>Pterygota</taxon>
        <taxon>Neoptera</taxon>
        <taxon>Endopterygota</taxon>
        <taxon>Coleoptera</taxon>
        <taxon>Polyphaga</taxon>
        <taxon>Cucujiformia</taxon>
        <taxon>Chrysomeloidea</taxon>
        <taxon>Chrysomelidae</taxon>
        <taxon>Bruchinae</taxon>
        <taxon>Bruchini</taxon>
        <taxon>Callosobruchus</taxon>
    </lineage>
</organism>
<dbReference type="SUPFAM" id="SSF53474">
    <property type="entry name" value="alpha/beta-Hydrolases"/>
    <property type="match status" value="1"/>
</dbReference>
<evidence type="ECO:0000313" key="5">
    <source>
        <dbReference type="Proteomes" id="UP000410492"/>
    </source>
</evidence>
<dbReference type="InterPro" id="IPR050309">
    <property type="entry name" value="Type-B_Carboxylest/Lipase"/>
</dbReference>
<feature type="signal peptide" evidence="2">
    <location>
        <begin position="1"/>
        <end position="16"/>
    </location>
</feature>
<name>A0A653DU69_CALMS</name>
<dbReference type="InterPro" id="IPR002018">
    <property type="entry name" value="CarbesteraseB"/>
</dbReference>
<dbReference type="Gene3D" id="3.40.50.1820">
    <property type="entry name" value="alpha/beta hydrolase"/>
    <property type="match status" value="1"/>
</dbReference>
<dbReference type="FunFam" id="3.40.50.1820:FF:000155">
    <property type="entry name" value="Carboxylic ester hydrolase"/>
    <property type="match status" value="1"/>
</dbReference>
<dbReference type="AlphaFoldDB" id="A0A653DU69"/>
<proteinExistence type="predicted"/>
<feature type="chain" id="PRO_5024806640" description="Carboxylesterase type B domain-containing protein" evidence="2">
    <location>
        <begin position="17"/>
        <end position="566"/>
    </location>
</feature>
<evidence type="ECO:0000313" key="4">
    <source>
        <dbReference type="EMBL" id="VEN63075.1"/>
    </source>
</evidence>
<sequence>MIKHVALALLLSYAVAFPDGSNSPKTTEPVVTTTGGQIKGSVLKSRLGKPIYSFRGIRYAKAPVNELRFKPPVPIEKWEGVYDATKDGPVCPQATTEPVSEDCLLLNVYTTKLPEGADKPKRPVIVFIHGGAFYSLGGASYWYGPQYMMDQEIVLVTFNYRLGALGFLSTGDKEAPGNNGLKDQVEAMKWVKANIEAFGGDPTLVTIAGQDAGAWSVILHMVSPMSTGLFERAVAMSGSPLGPWQIPHNQLDVAKKQAKFVGCPDDTSANIVKCLKTKPFNELGQSVPKFKEFLDDPIMIWSPIIETDQGQPRFLTAHPINLIMSGQFKKVPLMTGMTKDEFGHRAFAIIKNETAMKELSTNWEKLAPIAFSYERNTEQSKIVSKAIKTFYVHDQPLEKALLTNLAQIYADATVGFPVNRAAKLFAEYNNQSVYYYRFSYQGRYSNFYTPESNKTAPYGVVHFDDLIYMFQNEKQFPAFKDTTPTEIEMVTKYTMILYNFAKTGNPIPTPNEKLDNVKWEPFTLKDQKYIELGNKFSVHERLHEKRYLEWEKLYPLSIYTKNKQSH</sequence>
<keyword evidence="1" id="KW-0325">Glycoprotein</keyword>
<gene>
    <name evidence="4" type="ORF">CALMAC_LOCUS20012</name>
</gene>
<keyword evidence="2" id="KW-0732">Signal</keyword>
<evidence type="ECO:0000259" key="3">
    <source>
        <dbReference type="Pfam" id="PF00135"/>
    </source>
</evidence>
<feature type="domain" description="Carboxylesterase type B" evidence="3">
    <location>
        <begin position="28"/>
        <end position="547"/>
    </location>
</feature>
<dbReference type="Proteomes" id="UP000410492">
    <property type="component" value="Unassembled WGS sequence"/>
</dbReference>
<protein>
    <recommendedName>
        <fullName evidence="3">Carboxylesterase type B domain-containing protein</fullName>
    </recommendedName>
</protein>
<dbReference type="EMBL" id="CAACVG010014381">
    <property type="protein sequence ID" value="VEN63075.1"/>
    <property type="molecule type" value="Genomic_DNA"/>
</dbReference>
<reference evidence="4 5" key="1">
    <citation type="submission" date="2019-01" db="EMBL/GenBank/DDBJ databases">
        <authorList>
            <person name="Sayadi A."/>
        </authorList>
    </citation>
    <scope>NUCLEOTIDE SEQUENCE [LARGE SCALE GENOMIC DNA]</scope>
</reference>
<evidence type="ECO:0000256" key="2">
    <source>
        <dbReference type="SAM" id="SignalP"/>
    </source>
</evidence>